<evidence type="ECO:0000313" key="2">
    <source>
        <dbReference type="Proteomes" id="UP000022272"/>
    </source>
</evidence>
<dbReference type="PATRIC" id="fig|1339280.3.peg.4599"/>
<dbReference type="EMBL" id="JGDM01000140">
    <property type="protein sequence ID" value="EXZ42059.1"/>
    <property type="molecule type" value="Genomic_DNA"/>
</dbReference>
<sequence>MSEVIIPINVNGQNYYNKEEARDAWFEEWLMKQDFEKDLICQKEEVEYRRTHPNWNIPNVMYGVRKKHKCIKKKEIAVFYDLIPRQKRARTAETHWYKVLYRRTATPKEVEMLRSGKYTRRYLVYPMYIDKKIPLDKAMSLIISDDRLLGVPDEIITEIINSFESFLEYKFRVYEPEYAIQLDLFEDKYL</sequence>
<comment type="caution">
    <text evidence="1">The sequence shown here is derived from an EMBL/GenBank/DDBJ whole genome shotgun (WGS) entry which is preliminary data.</text>
</comment>
<organism evidence="1 2">
    <name type="scientific">Bacteroides fragilis str. 2-F-2 #4</name>
    <dbReference type="NCBI Taxonomy" id="1339280"/>
    <lineage>
        <taxon>Bacteria</taxon>
        <taxon>Pseudomonadati</taxon>
        <taxon>Bacteroidota</taxon>
        <taxon>Bacteroidia</taxon>
        <taxon>Bacteroidales</taxon>
        <taxon>Bacteroidaceae</taxon>
        <taxon>Bacteroides</taxon>
    </lineage>
</organism>
<dbReference type="RefSeq" id="WP_229038516.1">
    <property type="nucleotide sequence ID" value="NZ_JGDM01000140.1"/>
</dbReference>
<dbReference type="Proteomes" id="UP000022272">
    <property type="component" value="Unassembled WGS sequence"/>
</dbReference>
<gene>
    <name evidence="1" type="ORF">M076_4824</name>
</gene>
<proteinExistence type="predicted"/>
<evidence type="ECO:0000313" key="1">
    <source>
        <dbReference type="EMBL" id="EXZ42059.1"/>
    </source>
</evidence>
<reference evidence="1 2" key="1">
    <citation type="submission" date="2014-02" db="EMBL/GenBank/DDBJ databases">
        <authorList>
            <person name="Sears C."/>
            <person name="Carroll K."/>
            <person name="Sack B.R."/>
            <person name="Qadri F."/>
            <person name="Myers L.L."/>
            <person name="Chung G.-T."/>
            <person name="Escheverria P."/>
            <person name="Fraser C.M."/>
            <person name="Sadzewicz L."/>
            <person name="Shefchek K.A."/>
            <person name="Tallon L."/>
            <person name="Das S.P."/>
            <person name="Daugherty S."/>
            <person name="Mongodin E.F."/>
        </authorList>
    </citation>
    <scope>NUCLEOTIDE SEQUENCE [LARGE SCALE GENOMIC DNA]</scope>
    <source>
        <strain evidence="1 2">2-F-2 #4</strain>
    </source>
</reference>
<accession>A0A016A4N9</accession>
<name>A0A016A4N9_BACFG</name>
<protein>
    <submittedName>
        <fullName evidence="1">Uncharacterized protein</fullName>
    </submittedName>
</protein>
<dbReference type="AlphaFoldDB" id="A0A016A4N9"/>